<evidence type="ECO:0008006" key="6">
    <source>
        <dbReference type="Google" id="ProtNLM"/>
    </source>
</evidence>
<feature type="signal peptide" evidence="3">
    <location>
        <begin position="1"/>
        <end position="24"/>
    </location>
</feature>
<protein>
    <recommendedName>
        <fullName evidence="6">Penicillin-binding protein activator</fullName>
    </recommendedName>
</protein>
<evidence type="ECO:0000313" key="4">
    <source>
        <dbReference type="EMBL" id="GEN27548.1"/>
    </source>
</evidence>
<keyword evidence="1" id="KW-0472">Membrane</keyword>
<dbReference type="CDD" id="cd06339">
    <property type="entry name" value="PBP1_YraM_LppC_lipoprotein-like"/>
    <property type="match status" value="1"/>
</dbReference>
<keyword evidence="5" id="KW-1185">Reference proteome</keyword>
<evidence type="ECO:0000256" key="1">
    <source>
        <dbReference type="ARBA" id="ARBA00023136"/>
    </source>
</evidence>
<sequence>MKQSLRGLLAAALMAFLVAGCAMQSPSVVDRVPDEDPGQLLSQAEQQAPEQAARTRLEAANILARQGQRDNAFDTASGIDESLLSEPDRVRWALLFSELARALDEPRAVLRATQVLDDELPMQANQQERLAERQRWARDALDQPSAVSIALPELEGQDIRRIVVALPESGPLSSVANTIATAMRQHHEVTGDNVELSFLDASRYSTDELYDRAQQMNAQLIIGPLAKDQVTQLEQRASVPLPTLALNYGSGDSNQAQRLFQYGLSAEDEARQAAQRAWQDGQRQMSVMVPDNDWGRRVGEAFWNEWQRQGGEITNAVRYNPESSVANAVQTALNVSGDRARLGNIDALFLLALPEYARQVPPTMDYYYAPDLPIYATSHLHEGRLQTRLDQDLNDVMFMDIPWQIPDAAVGGEEALPFAATYQRLRDESDASMFRLMAMGVDAYELAIRLSNLDELNGLNGSTGTLSLNGDGRIYRELPWAKFQNGVPAPILIPLPADTAQESSDE</sequence>
<dbReference type="OrthoDB" id="6708821at2"/>
<organism evidence="4 5">
    <name type="scientific">Halovibrio variabilis</name>
    <dbReference type="NCBI Taxonomy" id="31910"/>
    <lineage>
        <taxon>Bacteria</taxon>
        <taxon>Pseudomonadati</taxon>
        <taxon>Pseudomonadota</taxon>
        <taxon>Gammaproteobacteria</taxon>
        <taxon>Oceanospirillales</taxon>
        <taxon>Halomonadaceae</taxon>
        <taxon>Halovibrio</taxon>
    </lineage>
</organism>
<comment type="caution">
    <text evidence="4">The sequence shown here is derived from an EMBL/GenBank/DDBJ whole genome shotgun (WGS) entry which is preliminary data.</text>
</comment>
<dbReference type="RefSeq" id="WP_146873926.1">
    <property type="nucleotide sequence ID" value="NZ_BJXV01000006.1"/>
</dbReference>
<evidence type="ECO:0000256" key="2">
    <source>
        <dbReference type="SAM" id="MobiDB-lite"/>
    </source>
</evidence>
<keyword evidence="3" id="KW-0732">Signal</keyword>
<dbReference type="GO" id="GO:0030234">
    <property type="term" value="F:enzyme regulator activity"/>
    <property type="evidence" value="ECO:0007669"/>
    <property type="project" value="TreeGrafter"/>
</dbReference>
<dbReference type="Pfam" id="PF04348">
    <property type="entry name" value="LppC"/>
    <property type="match status" value="1"/>
</dbReference>
<accession>A0A511UPE4</accession>
<proteinExistence type="predicted"/>
<name>A0A511UPE4_9GAMM</name>
<dbReference type="SUPFAM" id="SSF53822">
    <property type="entry name" value="Periplasmic binding protein-like I"/>
    <property type="match status" value="1"/>
</dbReference>
<evidence type="ECO:0000256" key="3">
    <source>
        <dbReference type="SAM" id="SignalP"/>
    </source>
</evidence>
<reference evidence="4 5" key="1">
    <citation type="submission" date="2019-07" db="EMBL/GenBank/DDBJ databases">
        <title>Whole genome shotgun sequence of Halomonas variabilis NBRC 102410.</title>
        <authorList>
            <person name="Hosoyama A."/>
            <person name="Uohara A."/>
            <person name="Ohji S."/>
            <person name="Ichikawa N."/>
        </authorList>
    </citation>
    <scope>NUCLEOTIDE SEQUENCE [LARGE SCALE GENOMIC DNA]</scope>
    <source>
        <strain evidence="4 5">NBRC 102410</strain>
    </source>
</reference>
<dbReference type="PROSITE" id="PS51257">
    <property type="entry name" value="PROKAR_LIPOPROTEIN"/>
    <property type="match status" value="1"/>
</dbReference>
<dbReference type="EMBL" id="BJXV01000006">
    <property type="protein sequence ID" value="GEN27548.1"/>
    <property type="molecule type" value="Genomic_DNA"/>
</dbReference>
<dbReference type="GO" id="GO:0009252">
    <property type="term" value="P:peptidoglycan biosynthetic process"/>
    <property type="evidence" value="ECO:0007669"/>
    <property type="project" value="TreeGrafter"/>
</dbReference>
<feature type="region of interest" description="Disordered" evidence="2">
    <location>
        <begin position="29"/>
        <end position="51"/>
    </location>
</feature>
<dbReference type="PANTHER" id="PTHR38038:SF1">
    <property type="entry name" value="PENICILLIN-BINDING PROTEIN ACTIVATOR LPOA"/>
    <property type="match status" value="1"/>
</dbReference>
<gene>
    <name evidence="4" type="ORF">HVA01_11940</name>
</gene>
<dbReference type="PANTHER" id="PTHR38038">
    <property type="entry name" value="PENICILLIN-BINDING PROTEIN ACTIVATOR LPOA"/>
    <property type="match status" value="1"/>
</dbReference>
<dbReference type="InterPro" id="IPR007443">
    <property type="entry name" value="LpoA"/>
</dbReference>
<dbReference type="Gene3D" id="3.40.50.2300">
    <property type="match status" value="2"/>
</dbReference>
<dbReference type="AlphaFoldDB" id="A0A511UPE4"/>
<evidence type="ECO:0000313" key="5">
    <source>
        <dbReference type="Proteomes" id="UP000321303"/>
    </source>
</evidence>
<dbReference type="GO" id="GO:0031241">
    <property type="term" value="C:periplasmic side of cell outer membrane"/>
    <property type="evidence" value="ECO:0007669"/>
    <property type="project" value="TreeGrafter"/>
</dbReference>
<feature type="chain" id="PRO_5022230956" description="Penicillin-binding protein activator" evidence="3">
    <location>
        <begin position="25"/>
        <end position="506"/>
    </location>
</feature>
<dbReference type="InterPro" id="IPR028082">
    <property type="entry name" value="Peripla_BP_I"/>
</dbReference>
<dbReference type="Proteomes" id="UP000321303">
    <property type="component" value="Unassembled WGS sequence"/>
</dbReference>